<evidence type="ECO:0000313" key="2">
    <source>
        <dbReference type="EMBL" id="CEJ07224.1"/>
    </source>
</evidence>
<keyword evidence="3" id="KW-1185">Reference proteome</keyword>
<sequence length="46" mass="5368">MRKQVRLDGFGFKLFGSDGVKRKEVKGIFTAQTLVEMFIKEFIKMI</sequence>
<proteinExistence type="predicted"/>
<reference evidence="2" key="1">
    <citation type="submission" date="2014-11" db="EMBL/GenBank/DDBJ databases">
        <authorList>
            <person name="Hornung B.V."/>
        </authorList>
    </citation>
    <scope>NUCLEOTIDE SEQUENCE</scope>
    <source>
        <strain evidence="2">INE</strain>
    </source>
</reference>
<dbReference type="Proteomes" id="UP001071230">
    <property type="component" value="Unassembled WGS sequence"/>
</dbReference>
<reference evidence="1" key="2">
    <citation type="submission" date="2020-01" db="EMBL/GenBank/DDBJ databases">
        <authorList>
            <person name="Hornung B."/>
        </authorList>
    </citation>
    <scope>NUCLEOTIDE SEQUENCE</scope>
    <source>
        <strain evidence="1">PacBioINE</strain>
    </source>
</reference>
<dbReference type="EMBL" id="CDGJ01000046">
    <property type="protein sequence ID" value="CEJ07224.1"/>
    <property type="molecule type" value="Genomic_DNA"/>
</dbReference>
<evidence type="ECO:0000313" key="1">
    <source>
        <dbReference type="EMBL" id="CAA7600875.1"/>
    </source>
</evidence>
<dbReference type="AlphaFoldDB" id="A0A8S0Y2I8"/>
<name>A0A8S0Y2I8_9FIRM</name>
<organism evidence="1">
    <name type="scientific">Acididesulfobacillus acetoxydans</name>
    <dbReference type="NCBI Taxonomy" id="1561005"/>
    <lineage>
        <taxon>Bacteria</taxon>
        <taxon>Bacillati</taxon>
        <taxon>Bacillota</taxon>
        <taxon>Clostridia</taxon>
        <taxon>Eubacteriales</taxon>
        <taxon>Peptococcaceae</taxon>
        <taxon>Acididesulfobacillus</taxon>
    </lineage>
</organism>
<accession>A0A8S0Y2I8</accession>
<evidence type="ECO:0000313" key="3">
    <source>
        <dbReference type="Proteomes" id="UP001071230"/>
    </source>
</evidence>
<dbReference type="KEGG" id="aacx:DEACI_1528"/>
<dbReference type="Proteomes" id="UP000836597">
    <property type="component" value="Chromosome"/>
</dbReference>
<protein>
    <submittedName>
        <fullName evidence="1">Uncharacterized protein</fullName>
    </submittedName>
</protein>
<dbReference type="EMBL" id="LR746496">
    <property type="protein sequence ID" value="CAA7600875.1"/>
    <property type="molecule type" value="Genomic_DNA"/>
</dbReference>
<gene>
    <name evidence="1" type="ORF">DEACI_1528</name>
    <name evidence="2" type="ORF">DEACI_1682</name>
</gene>